<dbReference type="Pfam" id="PF11836">
    <property type="entry name" value="Phage_TAC_11"/>
    <property type="match status" value="1"/>
</dbReference>
<evidence type="ECO:0000256" key="1">
    <source>
        <dbReference type="SAM" id="MobiDB-lite"/>
    </source>
</evidence>
<accession>A0A5B2VE48</accession>
<reference evidence="2 3" key="2">
    <citation type="submission" date="2019-09" db="EMBL/GenBank/DDBJ databases">
        <authorList>
            <person name="Jin C."/>
        </authorList>
    </citation>
    <scope>NUCLEOTIDE SEQUENCE [LARGE SCALE GENOMIC DNA]</scope>
    <source>
        <strain evidence="2 3">BN140002</strain>
    </source>
</reference>
<keyword evidence="3" id="KW-1185">Reference proteome</keyword>
<protein>
    <submittedName>
        <fullName evidence="2">Gene transfer agent family protein</fullName>
    </submittedName>
</protein>
<dbReference type="Proteomes" id="UP000323142">
    <property type="component" value="Unassembled WGS sequence"/>
</dbReference>
<evidence type="ECO:0000313" key="3">
    <source>
        <dbReference type="Proteomes" id="UP000323142"/>
    </source>
</evidence>
<dbReference type="OrthoDB" id="7206814at2"/>
<feature type="region of interest" description="Disordered" evidence="1">
    <location>
        <begin position="100"/>
        <end position="125"/>
    </location>
</feature>
<dbReference type="EMBL" id="VUOA01000019">
    <property type="protein sequence ID" value="KAA2237244.1"/>
    <property type="molecule type" value="Genomic_DNA"/>
</dbReference>
<dbReference type="AlphaFoldDB" id="A0A5B2VE48"/>
<name>A0A5B2VE48_9HYPH</name>
<dbReference type="RefSeq" id="WP_149816927.1">
    <property type="nucleotide sequence ID" value="NZ_VUOA01000019.1"/>
</dbReference>
<proteinExistence type="predicted"/>
<evidence type="ECO:0000313" key="2">
    <source>
        <dbReference type="EMBL" id="KAA2237244.1"/>
    </source>
</evidence>
<sequence>MPNRRRGEVQASFGGRPHTLRLTLGALAELEDAFAVESLTALAARFGEGRLSSRDLVAILGAALRGGGHAITDAEVADLPLDGGIEGVAEAAAEALRLAFGEAGPNPPGPQARPQRSPGTTSSGS</sequence>
<dbReference type="InterPro" id="IPR021791">
    <property type="entry name" value="Phage_TAC_11"/>
</dbReference>
<organism evidence="2 3">
    <name type="scientific">Salinarimonas soli</name>
    <dbReference type="NCBI Taxonomy" id="1638099"/>
    <lineage>
        <taxon>Bacteria</taxon>
        <taxon>Pseudomonadati</taxon>
        <taxon>Pseudomonadota</taxon>
        <taxon>Alphaproteobacteria</taxon>
        <taxon>Hyphomicrobiales</taxon>
        <taxon>Salinarimonadaceae</taxon>
        <taxon>Salinarimonas</taxon>
    </lineage>
</organism>
<comment type="caution">
    <text evidence="2">The sequence shown here is derived from an EMBL/GenBank/DDBJ whole genome shotgun (WGS) entry which is preliminary data.</text>
</comment>
<reference evidence="2 3" key="1">
    <citation type="submission" date="2019-09" db="EMBL/GenBank/DDBJ databases">
        <title>Salinarimonas rosea gen. nov., sp. nov., a new member of the a-2 subgroup of the Proteobacteria.</title>
        <authorList>
            <person name="Liu J."/>
        </authorList>
    </citation>
    <scope>NUCLEOTIDE SEQUENCE [LARGE SCALE GENOMIC DNA]</scope>
    <source>
        <strain evidence="2 3">BN140002</strain>
    </source>
</reference>
<gene>
    <name evidence="2" type="ORF">F0L46_09535</name>
</gene>